<dbReference type="InterPro" id="IPR015815">
    <property type="entry name" value="HIBADH-related"/>
</dbReference>
<keyword evidence="3" id="KW-0520">NAD</keyword>
<feature type="active site" evidence="4">
    <location>
        <position position="166"/>
    </location>
</feature>
<dbReference type="InterPro" id="IPR013328">
    <property type="entry name" value="6PGD_dom2"/>
</dbReference>
<dbReference type="KEGG" id="act:ACLA_043420"/>
<evidence type="ECO:0000256" key="1">
    <source>
        <dbReference type="ARBA" id="ARBA00007598"/>
    </source>
</evidence>
<dbReference type="InterPro" id="IPR008927">
    <property type="entry name" value="6-PGluconate_DH-like_C_sf"/>
</dbReference>
<reference evidence="7 8" key="1">
    <citation type="journal article" date="2008" name="PLoS Genet.">
        <title>Genomic islands in the pathogenic filamentous fungus Aspergillus fumigatus.</title>
        <authorList>
            <person name="Fedorova N.D."/>
            <person name="Khaldi N."/>
            <person name="Joardar V.S."/>
            <person name="Maiti R."/>
            <person name="Amedeo P."/>
            <person name="Anderson M.J."/>
            <person name="Crabtree J."/>
            <person name="Silva J.C."/>
            <person name="Badger J.H."/>
            <person name="Albarraq A."/>
            <person name="Angiuoli S."/>
            <person name="Bussey H."/>
            <person name="Bowyer P."/>
            <person name="Cotty P.J."/>
            <person name="Dyer P.S."/>
            <person name="Egan A."/>
            <person name="Galens K."/>
            <person name="Fraser-Liggett C.M."/>
            <person name="Haas B.J."/>
            <person name="Inman J.M."/>
            <person name="Kent R."/>
            <person name="Lemieux S."/>
            <person name="Malavazi I."/>
            <person name="Orvis J."/>
            <person name="Roemer T."/>
            <person name="Ronning C.M."/>
            <person name="Sundaram J.P."/>
            <person name="Sutton G."/>
            <person name="Turner G."/>
            <person name="Venter J.C."/>
            <person name="White O.R."/>
            <person name="Whitty B.R."/>
            <person name="Youngman P."/>
            <person name="Wolfe K.H."/>
            <person name="Goldman G.H."/>
            <person name="Wortman J.R."/>
            <person name="Jiang B."/>
            <person name="Denning D.W."/>
            <person name="Nierman W.C."/>
        </authorList>
    </citation>
    <scope>NUCLEOTIDE SEQUENCE [LARGE SCALE GENOMIC DNA]</scope>
    <source>
        <strain evidence="8">ATCC 1007 / CBS 513.65 / DSM 816 / NCTC 3887 / NRRL 1</strain>
    </source>
</reference>
<organism evidence="7 8">
    <name type="scientific">Aspergillus clavatus (strain ATCC 1007 / CBS 513.65 / DSM 816 / NCTC 3887 / NRRL 1 / QM 1276 / 107)</name>
    <dbReference type="NCBI Taxonomy" id="344612"/>
    <lineage>
        <taxon>Eukaryota</taxon>
        <taxon>Fungi</taxon>
        <taxon>Dikarya</taxon>
        <taxon>Ascomycota</taxon>
        <taxon>Pezizomycotina</taxon>
        <taxon>Eurotiomycetes</taxon>
        <taxon>Eurotiomycetidae</taxon>
        <taxon>Eurotiales</taxon>
        <taxon>Aspergillaceae</taxon>
        <taxon>Aspergillus</taxon>
        <taxon>Aspergillus subgen. Fumigati</taxon>
    </lineage>
</organism>
<evidence type="ECO:0000259" key="6">
    <source>
        <dbReference type="Pfam" id="PF14833"/>
    </source>
</evidence>
<name>A1C8I6_ASPCL</name>
<dbReference type="AlphaFoldDB" id="A1C8I6"/>
<proteinExistence type="inferred from homology"/>
<dbReference type="EMBL" id="DS027046">
    <property type="protein sequence ID" value="EAW13623.1"/>
    <property type="molecule type" value="Genomic_DNA"/>
</dbReference>
<evidence type="ECO:0000313" key="8">
    <source>
        <dbReference type="Proteomes" id="UP000006701"/>
    </source>
</evidence>
<dbReference type="InterPro" id="IPR029154">
    <property type="entry name" value="HIBADH-like_NADP-bd"/>
</dbReference>
<dbReference type="PANTHER" id="PTHR43580:SF2">
    <property type="entry name" value="CYTOKINE-LIKE NUCLEAR FACTOR N-PAC"/>
    <property type="match status" value="1"/>
</dbReference>
<dbReference type="GO" id="GO:0016491">
    <property type="term" value="F:oxidoreductase activity"/>
    <property type="evidence" value="ECO:0007669"/>
    <property type="project" value="UniProtKB-KW"/>
</dbReference>
<feature type="domain" description="6-phosphogluconate dehydrogenase NADP-binding" evidence="5">
    <location>
        <begin position="2"/>
        <end position="157"/>
    </location>
</feature>
<dbReference type="Gene3D" id="1.10.1040.10">
    <property type="entry name" value="N-(1-d-carboxylethyl)-l-norvaline Dehydrogenase, domain 2"/>
    <property type="match status" value="1"/>
</dbReference>
<sequence length="292" mass="31613">MRVGFMGLGAMGTPMALNLSRRFPIAVWNRSPSKYPLLRQAGAIVAETPQELAEKTDVVFTMLFDENAYQSILNEDFWKALRGKTLVNSSSVSVEFSHYLAGEARKAGAQFIEMPVSGSKVPAEQGQLIGMLAGDFDTAQQVKSIVEPMTKDAIYCGNIGMGLKTKYAVNVFLITMTAGLAESMALAKAQGLDIAAFGQVLDAGPMASAYSKMKIDKMVRQDYSPQATLEDCYNLTQLIVSASEEANAQTPLIQLCGSLYRRAIAQGHGKDDMIAVEKLLGNTDTSIETEKD</sequence>
<comment type="similarity">
    <text evidence="1">Belongs to the HIBADH-related family. NP60 subfamily.</text>
</comment>
<dbReference type="RefSeq" id="XP_001275049.1">
    <property type="nucleotide sequence ID" value="XM_001275048.1"/>
</dbReference>
<dbReference type="InterPro" id="IPR002204">
    <property type="entry name" value="3-OH-isobutyrate_DH-rel_CS"/>
</dbReference>
<dbReference type="InterPro" id="IPR036291">
    <property type="entry name" value="NAD(P)-bd_dom_sf"/>
</dbReference>
<dbReference type="HOGENOM" id="CLU_035117_0_2_1"/>
<evidence type="ECO:0000256" key="3">
    <source>
        <dbReference type="ARBA" id="ARBA00023027"/>
    </source>
</evidence>
<dbReference type="GO" id="GO:0050661">
    <property type="term" value="F:NADP binding"/>
    <property type="evidence" value="ECO:0007669"/>
    <property type="project" value="InterPro"/>
</dbReference>
<protein>
    <submittedName>
        <fullName evidence="7">NAD binding NADP oxidoreductase coenzyme F420-dependent, putative</fullName>
    </submittedName>
</protein>
<dbReference type="PANTHER" id="PTHR43580">
    <property type="entry name" value="OXIDOREDUCTASE GLYR1-RELATED"/>
    <property type="match status" value="1"/>
</dbReference>
<dbReference type="VEuPathDB" id="FungiDB:ACLA_043420"/>
<evidence type="ECO:0000256" key="2">
    <source>
        <dbReference type="ARBA" id="ARBA00023002"/>
    </source>
</evidence>
<dbReference type="PROSITE" id="PS00895">
    <property type="entry name" value="3_HYDROXYISOBUT_DH"/>
    <property type="match status" value="1"/>
</dbReference>
<dbReference type="SUPFAM" id="SSF48179">
    <property type="entry name" value="6-phosphogluconate dehydrogenase C-terminal domain-like"/>
    <property type="match status" value="1"/>
</dbReference>
<dbReference type="OMA" id="QFYADVQ"/>
<dbReference type="Pfam" id="PF03446">
    <property type="entry name" value="NAD_binding_2"/>
    <property type="match status" value="1"/>
</dbReference>
<dbReference type="Gene3D" id="3.40.50.720">
    <property type="entry name" value="NAD(P)-binding Rossmann-like Domain"/>
    <property type="match status" value="1"/>
</dbReference>
<evidence type="ECO:0000256" key="4">
    <source>
        <dbReference type="PIRSR" id="PIRSR000103-1"/>
    </source>
</evidence>
<dbReference type="GO" id="GO:0051287">
    <property type="term" value="F:NAD binding"/>
    <property type="evidence" value="ECO:0007669"/>
    <property type="project" value="InterPro"/>
</dbReference>
<accession>A1C8I6</accession>
<evidence type="ECO:0000313" key="7">
    <source>
        <dbReference type="EMBL" id="EAW13623.1"/>
    </source>
</evidence>
<dbReference type="PIRSF" id="PIRSF000103">
    <property type="entry name" value="HIBADH"/>
    <property type="match status" value="1"/>
</dbReference>
<keyword evidence="8" id="KW-1185">Reference proteome</keyword>
<keyword evidence="2" id="KW-0560">Oxidoreductase</keyword>
<dbReference type="InterPro" id="IPR006115">
    <property type="entry name" value="6PGDH_NADP-bd"/>
</dbReference>
<dbReference type="Pfam" id="PF14833">
    <property type="entry name" value="NAD_binding_11"/>
    <property type="match status" value="1"/>
</dbReference>
<dbReference type="GeneID" id="4707343"/>
<dbReference type="STRING" id="344612.A1C8I6"/>
<dbReference type="eggNOG" id="KOG0409">
    <property type="taxonomic scope" value="Eukaryota"/>
</dbReference>
<gene>
    <name evidence="7" type="ORF">ACLA_043420</name>
</gene>
<dbReference type="Proteomes" id="UP000006701">
    <property type="component" value="Unassembled WGS sequence"/>
</dbReference>
<dbReference type="OrthoDB" id="21615at2759"/>
<evidence type="ECO:0000259" key="5">
    <source>
        <dbReference type="Pfam" id="PF03446"/>
    </source>
</evidence>
<dbReference type="InterPro" id="IPR051265">
    <property type="entry name" value="HIBADH-related_NP60_sf"/>
</dbReference>
<feature type="domain" description="3-hydroxyisobutyrate dehydrogenase-like NAD-binding" evidence="6">
    <location>
        <begin position="160"/>
        <end position="279"/>
    </location>
</feature>
<dbReference type="SUPFAM" id="SSF51735">
    <property type="entry name" value="NAD(P)-binding Rossmann-fold domains"/>
    <property type="match status" value="1"/>
</dbReference>